<organism evidence="4 7">
    <name type="scientific">Clostridium pasteurianum DSM 525 = ATCC 6013</name>
    <dbReference type="NCBI Taxonomy" id="1262449"/>
    <lineage>
        <taxon>Bacteria</taxon>
        <taxon>Bacillati</taxon>
        <taxon>Bacillota</taxon>
        <taxon>Clostridia</taxon>
        <taxon>Eubacteriales</taxon>
        <taxon>Clostridiaceae</taxon>
        <taxon>Clostridium</taxon>
    </lineage>
</organism>
<evidence type="ECO:0008006" key="8">
    <source>
        <dbReference type="Google" id="ProtNLM"/>
    </source>
</evidence>
<dbReference type="PANTHER" id="PTHR42208:SF1">
    <property type="entry name" value="HEAVY METAL TRANSPORTER"/>
    <property type="match status" value="1"/>
</dbReference>
<dbReference type="Proteomes" id="UP000028042">
    <property type="component" value="Unassembled WGS sequence"/>
</dbReference>
<dbReference type="KEGG" id="cpat:CLPA_c33800"/>
<feature type="domain" description="EfeO-type cupredoxin-like" evidence="3">
    <location>
        <begin position="255"/>
        <end position="345"/>
    </location>
</feature>
<keyword evidence="1" id="KW-0812">Transmembrane</keyword>
<dbReference type="eggNOG" id="COG2836">
    <property type="taxonomic scope" value="Bacteria"/>
</dbReference>
<evidence type="ECO:0000313" key="4">
    <source>
        <dbReference type="EMBL" id="AJA53434.1"/>
    </source>
</evidence>
<dbReference type="InterPro" id="IPR028096">
    <property type="entry name" value="EfeO_Cupredoxin"/>
</dbReference>
<keyword evidence="7" id="KW-1185">Reference proteome</keyword>
<keyword evidence="1" id="KW-1133">Transmembrane helix</keyword>
<gene>
    <name evidence="4" type="ORF">CLPA_c33800</name>
    <name evidence="5" type="ORF">CP6013_03800</name>
</gene>
<reference evidence="5" key="2">
    <citation type="submission" date="2015-10" db="EMBL/GenBank/DDBJ databases">
        <title>Improved Draft Genome Sequence of Clostridium pasteurianum Strain ATCC 6013 (DSM 525) Using a Hybrid Next-Generation Sequencing Approach.</title>
        <authorList>
            <person name="Pyne M.E."/>
            <person name="Utturkar S.M."/>
            <person name="Brown S.D."/>
            <person name="Moo-Young M."/>
            <person name="Chung D.A."/>
            <person name="Chou P.C."/>
        </authorList>
    </citation>
    <scope>NUCLEOTIDE SEQUENCE</scope>
    <source>
        <strain evidence="5">ATCC 6013</strain>
    </source>
</reference>
<reference evidence="4 7" key="1">
    <citation type="journal article" date="2015" name="Genome Announc.">
        <title>Complete Genome Sequence of the Nitrogen-Fixing and Solvent-Producing Clostridium pasteurianum DSM 525.</title>
        <authorList>
            <person name="Poehlein A."/>
            <person name="Grosse-Honebrink A."/>
            <person name="Zhang Y."/>
            <person name="Minton N.P."/>
            <person name="Daniel R."/>
        </authorList>
    </citation>
    <scope>NUCLEOTIDE SEQUENCE [LARGE SCALE GENOMIC DNA]</scope>
    <source>
        <strain evidence="4">DSM 525</strain>
        <strain evidence="7">DSM 525 / ATCC 6013</strain>
    </source>
</reference>
<dbReference type="PANTHER" id="PTHR42208">
    <property type="entry name" value="HEAVY METAL TRANSPORTER-RELATED"/>
    <property type="match status" value="1"/>
</dbReference>
<reference evidence="5 6" key="3">
    <citation type="journal article" name="Genome Announc.">
        <title>Improved Draft Genome Sequence of Clostridium pasteurianum Strain ATCC 6013 (DSM 525) Using a Hybrid Next-Generation Sequencing Approach.</title>
        <authorList>
            <person name="Pyne M.E."/>
            <person name="Utturkar S."/>
            <person name="Brown S.D."/>
            <person name="Moo-Young M."/>
            <person name="Chung D.A."/>
            <person name="Chou C.P."/>
        </authorList>
    </citation>
    <scope>NUCLEOTIDE SEQUENCE [LARGE SCALE GENOMIC DNA]</scope>
    <source>
        <strain evidence="5 6">ATCC 6013</strain>
    </source>
</reference>
<dbReference type="KEGG" id="cpae:CPAST_c33800"/>
<feature type="transmembrane region" description="Helical" evidence="1">
    <location>
        <begin position="213"/>
        <end position="233"/>
    </location>
</feature>
<feature type="transmembrane region" description="Helical" evidence="1">
    <location>
        <begin position="103"/>
        <end position="126"/>
    </location>
</feature>
<protein>
    <recommendedName>
        <fullName evidence="8">Urease accessory protein UreH-like transmembrane domain-containing protein</fullName>
    </recommendedName>
</protein>
<dbReference type="EMBL" id="JPGY02000001">
    <property type="protein sequence ID" value="KRU14541.1"/>
    <property type="molecule type" value="Genomic_DNA"/>
</dbReference>
<evidence type="ECO:0000259" key="3">
    <source>
        <dbReference type="Pfam" id="PF13473"/>
    </source>
</evidence>
<dbReference type="RefSeq" id="WP_003446440.1">
    <property type="nucleotide sequence ID" value="NZ_ANZB01000011.1"/>
</dbReference>
<evidence type="ECO:0000313" key="7">
    <source>
        <dbReference type="Proteomes" id="UP000030905"/>
    </source>
</evidence>
<feature type="transmembrane region" description="Helical" evidence="1">
    <location>
        <begin position="177"/>
        <end position="201"/>
    </location>
</feature>
<dbReference type="EMBL" id="CP009268">
    <property type="protein sequence ID" value="AJA53434.1"/>
    <property type="molecule type" value="Genomic_DNA"/>
</dbReference>
<dbReference type="Proteomes" id="UP000030905">
    <property type="component" value="Chromosome"/>
</dbReference>
<accession>A0A0H3J5Z9</accession>
<dbReference type="InterPro" id="IPR008972">
    <property type="entry name" value="Cupredoxin"/>
</dbReference>
<dbReference type="Pfam" id="PF13386">
    <property type="entry name" value="DsbD_2"/>
    <property type="match status" value="1"/>
</dbReference>
<feature type="transmembrane region" description="Helical" evidence="1">
    <location>
        <begin position="147"/>
        <end position="171"/>
    </location>
</feature>
<sequence length="346" mass="37910">MTADNILEFLQNLLLLKYLPNIQTGAGYGLIFIFGILTSFHCLAMCGGIAISQSIGNKKYKKNISILPTLLYNLGRILSYTIIGGIVGGIGRIINFPGILRGIIPVIGGIFMVIMAINLIGIFPFLRKLNIRMPLFIAKKIRNDNSYGPLYIGIVNGLMPCAPLQIVQLYALSTRSFLYGAVSSFIFALGTVPILFTFGIINSAINKKYSVKILKVSAVIVLILGIGMIGRGLSLSGIHINAPSIFQQSDKLSNSKIEGDAQIITTEIDDDSYPPITVHKGIPVKWTIKVDKDKINECNNSIEIPKLKIEKKLSVGDNLIEFTPEEAGEIQYTCWMGMIKSKIVVK</sequence>
<evidence type="ECO:0000313" key="5">
    <source>
        <dbReference type="EMBL" id="KRU14541.1"/>
    </source>
</evidence>
<feature type="transmembrane region" description="Helical" evidence="1">
    <location>
        <begin position="70"/>
        <end position="91"/>
    </location>
</feature>
<dbReference type="AlphaFoldDB" id="A0A0H3J5Z9"/>
<dbReference type="Gene3D" id="2.60.40.420">
    <property type="entry name" value="Cupredoxins - blue copper proteins"/>
    <property type="match status" value="1"/>
</dbReference>
<dbReference type="GeneID" id="93075484"/>
<evidence type="ECO:0000259" key="2">
    <source>
        <dbReference type="Pfam" id="PF13386"/>
    </source>
</evidence>
<keyword evidence="1" id="KW-0472">Membrane</keyword>
<name>A0A0H3J5Z9_CLOPA</name>
<dbReference type="InterPro" id="IPR039447">
    <property type="entry name" value="UreH-like_TM_dom"/>
</dbReference>
<feature type="transmembrane region" description="Helical" evidence="1">
    <location>
        <begin position="26"/>
        <end position="50"/>
    </location>
</feature>
<evidence type="ECO:0000256" key="1">
    <source>
        <dbReference type="SAM" id="Phobius"/>
    </source>
</evidence>
<feature type="domain" description="Urease accessory protein UreH-like transmembrane" evidence="2">
    <location>
        <begin position="31"/>
        <end position="226"/>
    </location>
</feature>
<proteinExistence type="predicted"/>
<evidence type="ECO:0000313" key="6">
    <source>
        <dbReference type="Proteomes" id="UP000028042"/>
    </source>
</evidence>
<dbReference type="Pfam" id="PF13473">
    <property type="entry name" value="Cupredoxin_1"/>
    <property type="match status" value="1"/>
</dbReference>
<dbReference type="PATRIC" id="fig|1262449.3.peg.2978"/>
<dbReference type="eggNOG" id="COG4633">
    <property type="taxonomic scope" value="Bacteria"/>
</dbReference>